<proteinExistence type="predicted"/>
<dbReference type="Proteomes" id="UP001177023">
    <property type="component" value="Unassembled WGS sequence"/>
</dbReference>
<feature type="domain" description="RRM" evidence="5">
    <location>
        <begin position="32"/>
        <end position="115"/>
    </location>
</feature>
<dbReference type="PANTHER" id="PTHR48026">
    <property type="entry name" value="HOMOLOGOUS TO DROSOPHILA SQD (SQUID) PROTEIN"/>
    <property type="match status" value="1"/>
</dbReference>
<evidence type="ECO:0000259" key="5">
    <source>
        <dbReference type="PROSITE" id="PS50102"/>
    </source>
</evidence>
<dbReference type="GO" id="GO:0000398">
    <property type="term" value="P:mRNA splicing, via spliceosome"/>
    <property type="evidence" value="ECO:0007669"/>
    <property type="project" value="TreeGrafter"/>
</dbReference>
<keyword evidence="2 3" id="KW-0694">RNA-binding</keyword>
<dbReference type="Gene3D" id="3.30.70.330">
    <property type="match status" value="2"/>
</dbReference>
<accession>A0AA36FVW5</accession>
<dbReference type="FunFam" id="3.30.70.330:FF:000040">
    <property type="entry name" value="Heterogeneous nuclear ribonucleoprotein A2/B1"/>
    <property type="match status" value="1"/>
</dbReference>
<evidence type="ECO:0000256" key="2">
    <source>
        <dbReference type="ARBA" id="ARBA00022884"/>
    </source>
</evidence>
<evidence type="ECO:0000256" key="1">
    <source>
        <dbReference type="ARBA" id="ARBA00022737"/>
    </source>
</evidence>
<feature type="region of interest" description="Disordered" evidence="4">
    <location>
        <begin position="205"/>
        <end position="249"/>
    </location>
</feature>
<feature type="compositionally biased region" description="Low complexity" evidence="4">
    <location>
        <begin position="9"/>
        <end position="22"/>
    </location>
</feature>
<evidence type="ECO:0000313" key="7">
    <source>
        <dbReference type="Proteomes" id="UP001177023"/>
    </source>
</evidence>
<dbReference type="EMBL" id="CATQJA010001947">
    <property type="protein sequence ID" value="CAJ0569140.1"/>
    <property type="molecule type" value="Genomic_DNA"/>
</dbReference>
<dbReference type="Pfam" id="PF00076">
    <property type="entry name" value="RRM_1"/>
    <property type="match status" value="2"/>
</dbReference>
<comment type="caution">
    <text evidence="6">The sequence shown here is derived from an EMBL/GenBank/DDBJ whole genome shotgun (WGS) entry which is preliminary data.</text>
</comment>
<dbReference type="InterPro" id="IPR012677">
    <property type="entry name" value="Nucleotide-bd_a/b_plait_sf"/>
</dbReference>
<sequence length="356" mass="36335">MVKEDAITSGAPGDAAAGDAVDSSALEPEQFRKLFVGGLPVSTTAVALREYYGQWGNIVDAVVMQDRNSGRSRGFGFVAFEKSEDVDKAMNARPHEIEGKTIDPKRAVPRDESHRGQKLPSTNRLYVSGIREGHTEEMIKEYFSEFGQVEKVEILMDKATNKPRGFGFVNFDDYDAVDRCVLKKSHMINGFRCDCKKGLSKDELAGVGGQQGRDRAGRGDRFGGPPGGPRGYDDRGYGRPAPWDGPRGGGWGPGGGYGGGYGAPGGYDGGYGGGYGGYDDPYAGAGGGWAPPPPAAGRGGGAAGAGGRWPAAGGYGAPGYGGAPGGGYGAAGGQGGYGGGRGGGAAGAGGAGASWQ</sequence>
<gene>
    <name evidence="6" type="ORF">MSPICULIGERA_LOCUS7630</name>
</gene>
<dbReference type="InterPro" id="IPR035979">
    <property type="entry name" value="RBD_domain_sf"/>
</dbReference>
<feature type="region of interest" description="Disordered" evidence="4">
    <location>
        <begin position="1"/>
        <end position="22"/>
    </location>
</feature>
<dbReference type="PANTHER" id="PTHR48026:SF14">
    <property type="entry name" value="HETEROGENEOUS NUCLEAR RIBONUCLEOPROTEIN A1"/>
    <property type="match status" value="1"/>
</dbReference>
<dbReference type="SMART" id="SM00360">
    <property type="entry name" value="RRM"/>
    <property type="match status" value="2"/>
</dbReference>
<reference evidence="6" key="1">
    <citation type="submission" date="2023-06" db="EMBL/GenBank/DDBJ databases">
        <authorList>
            <person name="Delattre M."/>
        </authorList>
    </citation>
    <scope>NUCLEOTIDE SEQUENCE</scope>
    <source>
        <strain evidence="6">AF72</strain>
    </source>
</reference>
<feature type="non-terminal residue" evidence="6">
    <location>
        <position position="356"/>
    </location>
</feature>
<protein>
    <recommendedName>
        <fullName evidence="5">RRM domain-containing protein</fullName>
    </recommendedName>
</protein>
<dbReference type="AlphaFoldDB" id="A0AA36FVW5"/>
<keyword evidence="7" id="KW-1185">Reference proteome</keyword>
<keyword evidence="1" id="KW-0677">Repeat</keyword>
<dbReference type="PROSITE" id="PS50102">
    <property type="entry name" value="RRM"/>
    <property type="match status" value="2"/>
</dbReference>
<dbReference type="GO" id="GO:0003730">
    <property type="term" value="F:mRNA 3'-UTR binding"/>
    <property type="evidence" value="ECO:0007669"/>
    <property type="project" value="TreeGrafter"/>
</dbReference>
<dbReference type="SUPFAM" id="SSF54928">
    <property type="entry name" value="RNA-binding domain, RBD"/>
    <property type="match status" value="2"/>
</dbReference>
<dbReference type="GO" id="GO:0071013">
    <property type="term" value="C:catalytic step 2 spliceosome"/>
    <property type="evidence" value="ECO:0007669"/>
    <property type="project" value="TreeGrafter"/>
</dbReference>
<feature type="compositionally biased region" description="Basic and acidic residues" evidence="4">
    <location>
        <begin position="212"/>
        <end position="221"/>
    </location>
</feature>
<name>A0AA36FVW5_9BILA</name>
<feature type="domain" description="RRM" evidence="5">
    <location>
        <begin position="123"/>
        <end position="190"/>
    </location>
</feature>
<evidence type="ECO:0000256" key="3">
    <source>
        <dbReference type="PROSITE-ProRule" id="PRU00176"/>
    </source>
</evidence>
<dbReference type="GO" id="GO:0098687">
    <property type="term" value="C:chromosomal region"/>
    <property type="evidence" value="ECO:0007669"/>
    <property type="project" value="UniProtKB-ARBA"/>
</dbReference>
<dbReference type="InterPro" id="IPR000504">
    <property type="entry name" value="RRM_dom"/>
</dbReference>
<evidence type="ECO:0000313" key="6">
    <source>
        <dbReference type="EMBL" id="CAJ0569140.1"/>
    </source>
</evidence>
<organism evidence="6 7">
    <name type="scientific">Mesorhabditis spiculigera</name>
    <dbReference type="NCBI Taxonomy" id="96644"/>
    <lineage>
        <taxon>Eukaryota</taxon>
        <taxon>Metazoa</taxon>
        <taxon>Ecdysozoa</taxon>
        <taxon>Nematoda</taxon>
        <taxon>Chromadorea</taxon>
        <taxon>Rhabditida</taxon>
        <taxon>Rhabditina</taxon>
        <taxon>Rhabditomorpha</taxon>
        <taxon>Rhabditoidea</taxon>
        <taxon>Rhabditidae</taxon>
        <taxon>Mesorhabditinae</taxon>
        <taxon>Mesorhabditis</taxon>
    </lineage>
</organism>
<evidence type="ECO:0000256" key="4">
    <source>
        <dbReference type="SAM" id="MobiDB-lite"/>
    </source>
</evidence>